<dbReference type="RefSeq" id="WP_331214120.1">
    <property type="nucleotide sequence ID" value="NZ_JAZGQK010000007.1"/>
</dbReference>
<dbReference type="GO" id="GO:0016757">
    <property type="term" value="F:glycosyltransferase activity"/>
    <property type="evidence" value="ECO:0007669"/>
    <property type="project" value="UniProtKB-KW"/>
</dbReference>
<dbReference type="Pfam" id="PF13439">
    <property type="entry name" value="Glyco_transf_4"/>
    <property type="match status" value="1"/>
</dbReference>
<dbReference type="CDD" id="cd03801">
    <property type="entry name" value="GT4_PimA-like"/>
    <property type="match status" value="1"/>
</dbReference>
<evidence type="ECO:0000313" key="7">
    <source>
        <dbReference type="Proteomes" id="UP001332243"/>
    </source>
</evidence>
<dbReference type="EMBL" id="JAZGQK010000007">
    <property type="protein sequence ID" value="MEE6259008.1"/>
    <property type="molecule type" value="Genomic_DNA"/>
</dbReference>
<gene>
    <name evidence="6" type="ORF">V1633_10970</name>
</gene>
<evidence type="ECO:0000256" key="3">
    <source>
        <dbReference type="SAM" id="MobiDB-lite"/>
    </source>
</evidence>
<keyword evidence="2 6" id="KW-0808">Transferase</keyword>
<evidence type="ECO:0000259" key="5">
    <source>
        <dbReference type="Pfam" id="PF13439"/>
    </source>
</evidence>
<keyword evidence="7" id="KW-1185">Reference proteome</keyword>
<dbReference type="PANTHER" id="PTHR12526">
    <property type="entry name" value="GLYCOSYLTRANSFERASE"/>
    <property type="match status" value="1"/>
</dbReference>
<evidence type="ECO:0000259" key="4">
    <source>
        <dbReference type="Pfam" id="PF00534"/>
    </source>
</evidence>
<organism evidence="6 7">
    <name type="scientific">Plantactinospora sonchi</name>
    <dbReference type="NCBI Taxonomy" id="1544735"/>
    <lineage>
        <taxon>Bacteria</taxon>
        <taxon>Bacillati</taxon>
        <taxon>Actinomycetota</taxon>
        <taxon>Actinomycetes</taxon>
        <taxon>Micromonosporales</taxon>
        <taxon>Micromonosporaceae</taxon>
        <taxon>Plantactinospora</taxon>
    </lineage>
</organism>
<protein>
    <submittedName>
        <fullName evidence="6">Glycosyltransferase family 4 protein</fullName>
        <ecNumber evidence="6">2.4.-.-</ecNumber>
    </submittedName>
</protein>
<reference evidence="6 7" key="1">
    <citation type="submission" date="2024-01" db="EMBL/GenBank/DDBJ databases">
        <title>Genome insights into Plantactinospora sonchi sp. nov.</title>
        <authorList>
            <person name="Wang L."/>
        </authorList>
    </citation>
    <scope>NUCLEOTIDE SEQUENCE [LARGE SCALE GENOMIC DNA]</scope>
    <source>
        <strain evidence="6 7">NEAU-QY2</strain>
    </source>
</reference>
<feature type="compositionally biased region" description="Low complexity" evidence="3">
    <location>
        <begin position="393"/>
        <end position="410"/>
    </location>
</feature>
<proteinExistence type="predicted"/>
<evidence type="ECO:0000256" key="1">
    <source>
        <dbReference type="ARBA" id="ARBA00022676"/>
    </source>
</evidence>
<dbReference type="InterPro" id="IPR001296">
    <property type="entry name" value="Glyco_trans_1"/>
</dbReference>
<dbReference type="SUPFAM" id="SSF53756">
    <property type="entry name" value="UDP-Glycosyltransferase/glycogen phosphorylase"/>
    <property type="match status" value="1"/>
</dbReference>
<dbReference type="Gene3D" id="3.40.50.2000">
    <property type="entry name" value="Glycogen Phosphorylase B"/>
    <property type="match status" value="2"/>
</dbReference>
<dbReference type="Proteomes" id="UP001332243">
    <property type="component" value="Unassembled WGS sequence"/>
</dbReference>
<dbReference type="Pfam" id="PF00534">
    <property type="entry name" value="Glycos_transf_1"/>
    <property type="match status" value="1"/>
</dbReference>
<feature type="domain" description="Glycosyltransferase subfamily 4-like N-terminal" evidence="5">
    <location>
        <begin position="73"/>
        <end position="196"/>
    </location>
</feature>
<dbReference type="InterPro" id="IPR028098">
    <property type="entry name" value="Glyco_trans_4-like_N"/>
</dbReference>
<name>A0ABU7RR79_9ACTN</name>
<feature type="domain" description="Glycosyl transferase family 1" evidence="4">
    <location>
        <begin position="207"/>
        <end position="350"/>
    </location>
</feature>
<evidence type="ECO:0000313" key="6">
    <source>
        <dbReference type="EMBL" id="MEE6259008.1"/>
    </source>
</evidence>
<sequence length="427" mass="45675">MTPWYPTRELPFAGAFVRAMVAATATVWDRATVYHVDAWGAPVGRRQYAAIERAHRELLAHGGVPETGTVADARLRYVPVPVRAGTTFAARANQHAESLRTALGGAPIDAPVVHAHVGLRGGWTALRNARPDARVFVTEHATFLPAVLAEPDSRAMYREVLRRAAGFFTVGEVLRSVLVEAFPEYADRISPIPNPVPFGAVRARPVTEPRRWLFVGTLDERKGVDLLLEAFARCRADDPWLTLTFVGEGRRRPALAARADTLGVADAVTFTGSVPPDRALELIREHDLLVHPSRLETFGMTVVEAVAAGTPVLVTRCGGPEETLAGIVDAAGALVDVDDDPDTIVAGYRRLRDRFPAGLDLAHARTVLAARYGYQAVAEAHRTAWFGDVDPAAPASRAGRAGPAEPAGAGTERGGGTASRPLNGRGA</sequence>
<accession>A0ABU7RR79</accession>
<dbReference type="PANTHER" id="PTHR12526:SF630">
    <property type="entry name" value="GLYCOSYLTRANSFERASE"/>
    <property type="match status" value="1"/>
</dbReference>
<evidence type="ECO:0000256" key="2">
    <source>
        <dbReference type="ARBA" id="ARBA00022679"/>
    </source>
</evidence>
<comment type="caution">
    <text evidence="6">The sequence shown here is derived from an EMBL/GenBank/DDBJ whole genome shotgun (WGS) entry which is preliminary data.</text>
</comment>
<feature type="region of interest" description="Disordered" evidence="3">
    <location>
        <begin position="393"/>
        <end position="427"/>
    </location>
</feature>
<dbReference type="EC" id="2.4.-.-" evidence="6"/>
<keyword evidence="1 6" id="KW-0328">Glycosyltransferase</keyword>